<accession>A0ABQ1YS40</accession>
<dbReference type="PANTHER" id="PTHR43308:SF5">
    <property type="entry name" value="S-LAYER PROTEIN _ PEPTIDOGLYCAN ENDO-BETA-N-ACETYLGLUCOSAMINIDASE"/>
    <property type="match status" value="1"/>
</dbReference>
<dbReference type="InterPro" id="IPR051465">
    <property type="entry name" value="Cell_Envelope_Struct_Comp"/>
</dbReference>
<evidence type="ECO:0000313" key="4">
    <source>
        <dbReference type="Proteomes" id="UP000659344"/>
    </source>
</evidence>
<evidence type="ECO:0000259" key="2">
    <source>
        <dbReference type="PROSITE" id="PS51272"/>
    </source>
</evidence>
<dbReference type="PANTHER" id="PTHR43308">
    <property type="entry name" value="OUTER MEMBRANE PROTEIN ALPHA-RELATED"/>
    <property type="match status" value="1"/>
</dbReference>
<dbReference type="Pfam" id="PF00395">
    <property type="entry name" value="SLH"/>
    <property type="match status" value="3"/>
</dbReference>
<keyword evidence="4" id="KW-1185">Reference proteome</keyword>
<proteinExistence type="predicted"/>
<protein>
    <recommendedName>
        <fullName evidence="2">SLH domain-containing protein</fullName>
    </recommendedName>
</protein>
<dbReference type="RefSeq" id="WP_194434145.1">
    <property type="nucleotide sequence ID" value="NZ_BMFT01000003.1"/>
</dbReference>
<sequence>MTEGDTNYIEINALDLDDELLGYFDINTGESYDDLFEPGVYTLPGINGTYYSYDNDSTTAHLKDGIYSIYVFAAQLTESGGIAKDAYGNPIQYEGFTTFRIDNSPSPTATPTTTPTPSPSSAPTPTPSPTSVPSTSGSSGISGPSTSTKPVTTPSAATNEIIDQGFKQVHLAAKTSTENGIITATISDSNLKTAIASIGNSETAIIVDATTSSSEPSFKLSLTPEQIKLLQSIPSQSSIVIHFAGSAVAFPVSLLTKAPVNYGLELVISQTDNLKSHFDGQLHGGTLIGNPVTFEAHWVSASDSKPIEVPSNTFIKRSFTIPGNIGPNTAGVLFEDHGTVKPVSSLLKPQADGTTLVIVNRPGFSVYAAASRTVQFNDIASSWAASDITALANKFIIDGTSATTFSPKNNLTRAEFTSLLVRSLGLQSNSTTQFTDIKSTDWYASDVAAAYDAGLIQGTGNNKFSPNAAVTRQELSVILARALQLTGVELKVANPLFTPYTDEAKIAGYAKESVKALSAAGLITGETVDGGSYFNPAAATTRDTVAVSLHQLLRAAKLID</sequence>
<feature type="region of interest" description="Disordered" evidence="1">
    <location>
        <begin position="98"/>
        <end position="153"/>
    </location>
</feature>
<dbReference type="InterPro" id="IPR001119">
    <property type="entry name" value="SLH_dom"/>
</dbReference>
<feature type="domain" description="SLH" evidence="2">
    <location>
        <begin position="497"/>
        <end position="560"/>
    </location>
</feature>
<feature type="compositionally biased region" description="Pro residues" evidence="1">
    <location>
        <begin position="114"/>
        <end position="130"/>
    </location>
</feature>
<feature type="domain" description="SLH" evidence="2">
    <location>
        <begin position="371"/>
        <end position="429"/>
    </location>
</feature>
<organism evidence="3 4">
    <name type="scientific">Paenibacillus segetis</name>
    <dbReference type="NCBI Taxonomy" id="1325360"/>
    <lineage>
        <taxon>Bacteria</taxon>
        <taxon>Bacillati</taxon>
        <taxon>Bacillota</taxon>
        <taxon>Bacilli</taxon>
        <taxon>Bacillales</taxon>
        <taxon>Paenibacillaceae</taxon>
        <taxon>Paenibacillus</taxon>
    </lineage>
</organism>
<evidence type="ECO:0000313" key="3">
    <source>
        <dbReference type="EMBL" id="GGH34408.1"/>
    </source>
</evidence>
<dbReference type="EMBL" id="BMFT01000003">
    <property type="protein sequence ID" value="GGH34408.1"/>
    <property type="molecule type" value="Genomic_DNA"/>
</dbReference>
<evidence type="ECO:0000256" key="1">
    <source>
        <dbReference type="SAM" id="MobiDB-lite"/>
    </source>
</evidence>
<name>A0ABQ1YS40_9BACL</name>
<dbReference type="PROSITE" id="PS51272">
    <property type="entry name" value="SLH"/>
    <property type="match status" value="3"/>
</dbReference>
<feature type="compositionally biased region" description="Low complexity" evidence="1">
    <location>
        <begin position="131"/>
        <end position="153"/>
    </location>
</feature>
<reference evidence="4" key="1">
    <citation type="journal article" date="2019" name="Int. J. Syst. Evol. Microbiol.">
        <title>The Global Catalogue of Microorganisms (GCM) 10K type strain sequencing project: providing services to taxonomists for standard genome sequencing and annotation.</title>
        <authorList>
            <consortium name="The Broad Institute Genomics Platform"/>
            <consortium name="The Broad Institute Genome Sequencing Center for Infectious Disease"/>
            <person name="Wu L."/>
            <person name="Ma J."/>
        </authorList>
    </citation>
    <scope>NUCLEOTIDE SEQUENCE [LARGE SCALE GENOMIC DNA]</scope>
    <source>
        <strain evidence="4">CGMCC 1.12769</strain>
    </source>
</reference>
<feature type="domain" description="SLH" evidence="2">
    <location>
        <begin position="430"/>
        <end position="493"/>
    </location>
</feature>
<dbReference type="Proteomes" id="UP000659344">
    <property type="component" value="Unassembled WGS sequence"/>
</dbReference>
<comment type="caution">
    <text evidence="3">The sequence shown here is derived from an EMBL/GenBank/DDBJ whole genome shotgun (WGS) entry which is preliminary data.</text>
</comment>
<feature type="compositionally biased region" description="Low complexity" evidence="1">
    <location>
        <begin position="104"/>
        <end position="113"/>
    </location>
</feature>
<gene>
    <name evidence="3" type="ORF">GCM10008013_40110</name>
</gene>